<proteinExistence type="predicted"/>
<dbReference type="InterPro" id="IPR016942">
    <property type="entry name" value="UCP030042"/>
</dbReference>
<dbReference type="PIRSF" id="PIRSF030042">
    <property type="entry name" value="UCP030042"/>
    <property type="match status" value="1"/>
</dbReference>
<keyword evidence="1" id="KW-0812">Transmembrane</keyword>
<accession>A0ABX2ZSH2</accession>
<name>A0ABX2ZSH2_9BACI</name>
<evidence type="ECO:0000259" key="2">
    <source>
        <dbReference type="Pfam" id="PF14340"/>
    </source>
</evidence>
<dbReference type="RefSeq" id="WP_069034192.1">
    <property type="nucleotide sequence ID" value="NZ_MDKC01000023.1"/>
</dbReference>
<dbReference type="Proteomes" id="UP000094580">
    <property type="component" value="Unassembled WGS sequence"/>
</dbReference>
<reference evidence="3 4" key="1">
    <citation type="submission" date="2016-07" db="EMBL/GenBank/DDBJ databases">
        <authorList>
            <person name="Townsley L."/>
            <person name="Shank E.A."/>
        </authorList>
    </citation>
    <scope>NUCLEOTIDE SEQUENCE [LARGE SCALE GENOMIC DNA]</scope>
    <source>
        <strain evidence="3 4">CH01</strain>
    </source>
</reference>
<dbReference type="InterPro" id="IPR025508">
    <property type="entry name" value="DUF4395"/>
</dbReference>
<evidence type="ECO:0000313" key="3">
    <source>
        <dbReference type="EMBL" id="ODG91424.1"/>
    </source>
</evidence>
<sequence>MSNSKINTIPLPLVRTNQWTIFISVILTWVTGQYWLLLIPLISGLSGLLFDFHPIIKFAKLFLKKKPSSYPQEDKGQQNFNQTIAVTCLSLAFIGALVGWNVLFYVFSIMVALASLIAINGFCIGCYIHFQWNQYKYRKSLR</sequence>
<feature type="transmembrane region" description="Helical" evidence="1">
    <location>
        <begin position="104"/>
        <end position="130"/>
    </location>
</feature>
<organism evidence="3 4">
    <name type="scientific">Gottfriedia luciferensis</name>
    <dbReference type="NCBI Taxonomy" id="178774"/>
    <lineage>
        <taxon>Bacteria</taxon>
        <taxon>Bacillati</taxon>
        <taxon>Bacillota</taxon>
        <taxon>Bacilli</taxon>
        <taxon>Bacillales</taxon>
        <taxon>Bacillaceae</taxon>
        <taxon>Gottfriedia</taxon>
    </lineage>
</organism>
<feature type="transmembrane region" description="Helical" evidence="1">
    <location>
        <begin position="80"/>
        <end position="98"/>
    </location>
</feature>
<feature type="domain" description="DUF4395" evidence="2">
    <location>
        <begin position="10"/>
        <end position="133"/>
    </location>
</feature>
<keyword evidence="1" id="KW-0472">Membrane</keyword>
<evidence type="ECO:0000256" key="1">
    <source>
        <dbReference type="SAM" id="Phobius"/>
    </source>
</evidence>
<comment type="caution">
    <text evidence="3">The sequence shown here is derived from an EMBL/GenBank/DDBJ whole genome shotgun (WGS) entry which is preliminary data.</text>
</comment>
<dbReference type="EMBL" id="MDKC01000023">
    <property type="protein sequence ID" value="ODG91424.1"/>
    <property type="molecule type" value="Genomic_DNA"/>
</dbReference>
<protein>
    <recommendedName>
        <fullName evidence="2">DUF4395 domain-containing protein</fullName>
    </recommendedName>
</protein>
<gene>
    <name evidence="3" type="ORF">BED47_07130</name>
</gene>
<keyword evidence="4" id="KW-1185">Reference proteome</keyword>
<dbReference type="Pfam" id="PF14340">
    <property type="entry name" value="DUF4395"/>
    <property type="match status" value="1"/>
</dbReference>
<keyword evidence="1" id="KW-1133">Transmembrane helix</keyword>
<evidence type="ECO:0000313" key="4">
    <source>
        <dbReference type="Proteomes" id="UP000094580"/>
    </source>
</evidence>